<evidence type="ECO:0000313" key="2">
    <source>
        <dbReference type="EMBL" id="NEV93314.1"/>
    </source>
</evidence>
<dbReference type="AlphaFoldDB" id="A0A6B3R728"/>
<sequence>MNNTLKHFSYALLLGLITYSTQAQESSFGIKGGLNFSNFFTENVDDENLRTGLHVSLYSRTPLVGEVLFLQTELGYSGKGAKLEGSNGETELALGYLELPILASFSIGDLLYLEAGAYASYLLNANVSGETLGGSSFSDDISTDNFKDFDYGLAVGANTHLAPLVIGVRYYYGLPNIIANDFASFSGIEARNSTFQAYVAFEF</sequence>
<feature type="domain" description="Outer membrane protein beta-barrel" evidence="1">
    <location>
        <begin position="22"/>
        <end position="178"/>
    </location>
</feature>
<evidence type="ECO:0000313" key="3">
    <source>
        <dbReference type="Proteomes" id="UP000478505"/>
    </source>
</evidence>
<evidence type="ECO:0000259" key="1">
    <source>
        <dbReference type="Pfam" id="PF13568"/>
    </source>
</evidence>
<comment type="caution">
    <text evidence="2">The sequence shown here is derived from an EMBL/GenBank/DDBJ whole genome shotgun (WGS) entry which is preliminary data.</text>
</comment>
<name>A0A6B3R728_9FLAO</name>
<dbReference type="Pfam" id="PF13568">
    <property type="entry name" value="OMP_b-brl_2"/>
    <property type="match status" value="1"/>
</dbReference>
<accession>A0A6B3R728</accession>
<keyword evidence="3" id="KW-1185">Reference proteome</keyword>
<reference evidence="2 3" key="1">
    <citation type="submission" date="2020-02" db="EMBL/GenBank/DDBJ databases">
        <title>Flavobacteriaceae Psychroflexus bacterium YR1-1, complete genome.</title>
        <authorList>
            <person name="Li Y."/>
            <person name="Wu S."/>
        </authorList>
    </citation>
    <scope>NUCLEOTIDE SEQUENCE [LARGE SCALE GENOMIC DNA]</scope>
    <source>
        <strain evidence="2 3">YR1-1</strain>
    </source>
</reference>
<gene>
    <name evidence="2" type="ORF">G3567_04005</name>
</gene>
<dbReference type="EMBL" id="JAAIKD010000002">
    <property type="protein sequence ID" value="NEV93314.1"/>
    <property type="molecule type" value="Genomic_DNA"/>
</dbReference>
<dbReference type="InterPro" id="IPR025665">
    <property type="entry name" value="Beta-barrel_OMP_2"/>
</dbReference>
<dbReference type="Proteomes" id="UP000478505">
    <property type="component" value="Unassembled WGS sequence"/>
</dbReference>
<proteinExistence type="predicted"/>
<organism evidence="2 3">
    <name type="scientific">Psychroflexus aurantiacus</name>
    <dbReference type="NCBI Taxonomy" id="2709310"/>
    <lineage>
        <taxon>Bacteria</taxon>
        <taxon>Pseudomonadati</taxon>
        <taxon>Bacteroidota</taxon>
        <taxon>Flavobacteriia</taxon>
        <taxon>Flavobacteriales</taxon>
        <taxon>Flavobacteriaceae</taxon>
        <taxon>Psychroflexus</taxon>
    </lineage>
</organism>
<dbReference type="RefSeq" id="WP_164004037.1">
    <property type="nucleotide sequence ID" value="NZ_JAAIKD010000002.1"/>
</dbReference>
<protein>
    <submittedName>
        <fullName evidence="2">PorT family protein</fullName>
    </submittedName>
</protein>